<dbReference type="PROSITE" id="PS51203">
    <property type="entry name" value="CS"/>
    <property type="match status" value="1"/>
</dbReference>
<dbReference type="Gene3D" id="2.60.40.790">
    <property type="match status" value="1"/>
</dbReference>
<dbReference type="SUPFAM" id="SSF49764">
    <property type="entry name" value="HSP20-like chaperones"/>
    <property type="match status" value="1"/>
</dbReference>
<name>A0A1Q9CWP0_SYMMI</name>
<evidence type="ECO:0000313" key="2">
    <source>
        <dbReference type="EMBL" id="OLP87309.1"/>
    </source>
</evidence>
<dbReference type="AlphaFoldDB" id="A0A1Q9CWP0"/>
<dbReference type="InterPro" id="IPR007052">
    <property type="entry name" value="CS_dom"/>
</dbReference>
<comment type="caution">
    <text evidence="2">The sequence shown here is derived from an EMBL/GenBank/DDBJ whole genome shotgun (WGS) entry which is preliminary data.</text>
</comment>
<dbReference type="OrthoDB" id="164025at2759"/>
<keyword evidence="3" id="KW-1185">Reference proteome</keyword>
<gene>
    <name evidence="2" type="ORF">AK812_SmicGene31466</name>
</gene>
<feature type="domain" description="CS" evidence="1">
    <location>
        <begin position="799"/>
        <end position="897"/>
    </location>
</feature>
<dbReference type="InterPro" id="IPR008978">
    <property type="entry name" value="HSP20-like_chaperone"/>
</dbReference>
<sequence length="992" mass="110500">MRRRRRRRGSEDVVVHGILVREMGTRLVLAVSASAWHKKVNRRTLLRGFLTEVAAAEVLACTATARASPVDDYVIWVWSGLVEPVSEQSIEVSDDPVTVGFGNLSTAKPVLPFIPSLVAAVNDHFTCLSRERRRCSVQGALDPSVLLAARNAEEEVALGGGGLLVDSGKYQIVRRALREALLNSPGDLASVIERLMAEDLGAEACLTHLREQIDFNENRQKLNKVQDRCELFAVAKDVDKGLGMGDHAAVDIAEESHVNLLRAFGAMRDGEVLRYRDPMPYPESGFLESVMIDDHLGLQLLKRLPSMKRTLEQPARDQEVFASSASAYDYANLMAHPKKQRRSLHVKAWGAEMEGGFDWGPQAFKWGSKLRSLDKVMFDWCRYSRPFKKSIRPDALSEEEFRFVGSAAFGSACPRIPAPPWFWKLRALNRWLLLLATCCWLVPITAARAPAIQQPRVRDHLVRGRVTALTHKIRTNLLKDVQQYGWLRSSLAGPWNLIRTWEQLEPVQHHPPMPLMVVYALAITAQLWKWPRMAVALILAIYGSLRPAEIIGLRRRIWHCRGITSTTKQRCDTERLLYTTCSGHPGAASWILDRRRSALDTWPEIWNGSWAAFKLRFDALQTEVLEGTPFLPSSLRPGAATFLFSGYAVSFLGALSYAAPFSPLLLRFGKRASDALALRDSRWLHMGGSADDLFDFTSTGSFSELTTAVASGGTEFIRAGLATSHNGSPSEDFLCSASALRQNIQSKGENAYYYAHNRQFEVPPEARVISGPGLVTGGPPVKLEVEAGQFEQSSERQVHTLRNFSWTDDGTKVKVYVQLPPDVLQDVSQVTCDFAPRRLHIQVTPTSGAVYVCKVEPLYSDIVPETSSFRTNVEKAKVSVAMQKKNGSQLLTTSRLLHFLFASVSDALPRTAPQSIGRSFELRACHLSQQLEDRGQLSVDSKPDQELAKGQDDLAVRVPQSGETDKSVRRRGWPPLVVEYMLEAATASQERI</sequence>
<proteinExistence type="predicted"/>
<organism evidence="2 3">
    <name type="scientific">Symbiodinium microadriaticum</name>
    <name type="common">Dinoflagellate</name>
    <name type="synonym">Zooxanthella microadriatica</name>
    <dbReference type="NCBI Taxonomy" id="2951"/>
    <lineage>
        <taxon>Eukaryota</taxon>
        <taxon>Sar</taxon>
        <taxon>Alveolata</taxon>
        <taxon>Dinophyceae</taxon>
        <taxon>Suessiales</taxon>
        <taxon>Symbiodiniaceae</taxon>
        <taxon>Symbiodinium</taxon>
    </lineage>
</organism>
<dbReference type="EMBL" id="LSRX01000867">
    <property type="protein sequence ID" value="OLP87309.1"/>
    <property type="molecule type" value="Genomic_DNA"/>
</dbReference>
<protein>
    <recommendedName>
        <fullName evidence="1">CS domain-containing protein</fullName>
    </recommendedName>
</protein>
<dbReference type="Proteomes" id="UP000186817">
    <property type="component" value="Unassembled WGS sequence"/>
</dbReference>
<reference evidence="2 3" key="1">
    <citation type="submission" date="2016-02" db="EMBL/GenBank/DDBJ databases">
        <title>Genome analysis of coral dinoflagellate symbionts highlights evolutionary adaptations to a symbiotic lifestyle.</title>
        <authorList>
            <person name="Aranda M."/>
            <person name="Li Y."/>
            <person name="Liew Y.J."/>
            <person name="Baumgarten S."/>
            <person name="Simakov O."/>
            <person name="Wilson M."/>
            <person name="Piel J."/>
            <person name="Ashoor H."/>
            <person name="Bougouffa S."/>
            <person name="Bajic V.B."/>
            <person name="Ryu T."/>
            <person name="Ravasi T."/>
            <person name="Bayer T."/>
            <person name="Micklem G."/>
            <person name="Kim H."/>
            <person name="Bhak J."/>
            <person name="Lajeunesse T.C."/>
            <person name="Voolstra C.R."/>
        </authorList>
    </citation>
    <scope>NUCLEOTIDE SEQUENCE [LARGE SCALE GENOMIC DNA]</scope>
    <source>
        <strain evidence="2 3">CCMP2467</strain>
    </source>
</reference>
<evidence type="ECO:0000313" key="3">
    <source>
        <dbReference type="Proteomes" id="UP000186817"/>
    </source>
</evidence>
<evidence type="ECO:0000259" key="1">
    <source>
        <dbReference type="PROSITE" id="PS51203"/>
    </source>
</evidence>
<accession>A0A1Q9CWP0</accession>
<dbReference type="Pfam" id="PF04969">
    <property type="entry name" value="CS"/>
    <property type="match status" value="1"/>
</dbReference>